<dbReference type="PRINTS" id="PR00360">
    <property type="entry name" value="C2DOMAIN"/>
</dbReference>
<keyword evidence="7" id="KW-0106">Calcium</keyword>
<dbReference type="EMBL" id="JAFDVH010000007">
    <property type="protein sequence ID" value="KAG7473249.1"/>
    <property type="molecule type" value="Genomic_DNA"/>
</dbReference>
<keyword evidence="6" id="KW-0677">Repeat</keyword>
<protein>
    <recommendedName>
        <fullName evidence="12">C2 domain-containing protein</fullName>
    </recommendedName>
</protein>
<feature type="compositionally biased region" description="Basic and acidic residues" evidence="10">
    <location>
        <begin position="88"/>
        <end position="100"/>
    </location>
</feature>
<dbReference type="InterPro" id="IPR000008">
    <property type="entry name" value="C2_dom"/>
</dbReference>
<dbReference type="CDD" id="cd04042">
    <property type="entry name" value="C2A_MCTP_PRT"/>
    <property type="match status" value="1"/>
</dbReference>
<evidence type="ECO:0000256" key="6">
    <source>
        <dbReference type="ARBA" id="ARBA00022737"/>
    </source>
</evidence>
<dbReference type="OrthoDB" id="5973539at2759"/>
<dbReference type="GO" id="GO:0046928">
    <property type="term" value="P:regulation of neurotransmitter secretion"/>
    <property type="evidence" value="ECO:0007669"/>
    <property type="project" value="TreeGrafter"/>
</dbReference>
<proteinExistence type="inferred from homology"/>
<keyword evidence="14" id="KW-1185">Reference proteome</keyword>
<dbReference type="SMART" id="SM00239">
    <property type="entry name" value="C2"/>
    <property type="match status" value="3"/>
</dbReference>
<dbReference type="PANTHER" id="PTHR45911:SF2">
    <property type="entry name" value="MULTIPLE C2 AND TRANSMEMBRANE DOMAIN-CONTAINING PROTEIN 2"/>
    <property type="match status" value="1"/>
</dbReference>
<feature type="region of interest" description="Disordered" evidence="10">
    <location>
        <begin position="194"/>
        <end position="220"/>
    </location>
</feature>
<evidence type="ECO:0000256" key="8">
    <source>
        <dbReference type="ARBA" id="ARBA00022989"/>
    </source>
</evidence>
<dbReference type="GO" id="GO:0005509">
    <property type="term" value="F:calcium ion binding"/>
    <property type="evidence" value="ECO:0007669"/>
    <property type="project" value="UniProtKB-ARBA"/>
</dbReference>
<dbReference type="Proteomes" id="UP001046870">
    <property type="component" value="Chromosome 7"/>
</dbReference>
<evidence type="ECO:0000259" key="12">
    <source>
        <dbReference type="PROSITE" id="PS50004"/>
    </source>
</evidence>
<comment type="cofactor">
    <cofactor evidence="1">
        <name>Ca(2+)</name>
        <dbReference type="ChEBI" id="CHEBI:29108"/>
    </cofactor>
</comment>
<dbReference type="FunFam" id="2.60.40.150:FF:000019">
    <property type="entry name" value="Multiple C2 and transmembrane domain-containing protein 2 isoform 1"/>
    <property type="match status" value="1"/>
</dbReference>
<feature type="transmembrane region" description="Helical" evidence="11">
    <location>
        <begin position="799"/>
        <end position="826"/>
    </location>
</feature>
<evidence type="ECO:0000256" key="10">
    <source>
        <dbReference type="SAM" id="MobiDB-lite"/>
    </source>
</evidence>
<feature type="region of interest" description="Disordered" evidence="10">
    <location>
        <begin position="237"/>
        <end position="269"/>
    </location>
</feature>
<evidence type="ECO:0000256" key="4">
    <source>
        <dbReference type="ARBA" id="ARBA00022692"/>
    </source>
</evidence>
<dbReference type="CDD" id="cd08377">
    <property type="entry name" value="C2C_MCTP_PRT"/>
    <property type="match status" value="1"/>
</dbReference>
<evidence type="ECO:0000256" key="9">
    <source>
        <dbReference type="ARBA" id="ARBA00023136"/>
    </source>
</evidence>
<sequence>MEPKEPKKSTVWGNLRQKAKPLFQNMRKPRGGPGKPGLRKKQPLNHRLSVSVPDLRCIDGPGPMDTPDAFQSPTSEVLFFSPSPPLRRVQEEGDKYDERPNLSPDRLTVVPGSMTEATETETVVQYRPIMYRERAPFSADRLSMPEDRLTTAMERVFGDRERATTFEDRVSMTEDTVSMPEDTVTVLSDRVTFPSESMTEPSDSVTDLSDRVTHQPLMRAPREKRIYSVASVDTAMSDQSELGPVDPSLFQPSETASVGTPDDRSEQLRDNDPDVLEAQEDNVSQVQSETASSPDPNAYYLLTINLKEGRNLVIRDRCGTSDPYVKFKVDGKTFYKSKVVYKNLNPKWNESFSFPVRDLGKSLYLRVYDRDLTTDDFMGGSSMQLSDLELDRTCEKVLHLEDPNSIEDDMGTIVIDVRLSRRDEDRKRNPKWIPKRKRSFKSNAPSQTRWFSDALKKSQVWSAVVGVTLVEGRDLPEDGPGDVFVRFRLGDQKYKSKNLCRKANLQWRERFEFNQFQDGTDLLEVEVWAKEGRKYEECLGASEVELSRVPVGQPQLYTRVLDQGRGRVVFLVTVTPCSGVSISDLCTPPLEDPNERETLLDRYSLRNSFENLRDIGFLQVKVIKASDIPAADLNGKSDPFCVLELGNDRLQTHTIYKTRNPEWNTVFTFPVKDIHDALEVTIFDDDGDKPPDFLGKVAIPLLSIHKRQQFSYVLKRENLAGPSKGTILLELELLYNPVSASIRTFKPKANKFMEDNPRFSKKVLAQNVFRVRKITRAVLYTLQYIKSCFQWESVQRSLIALLIFVFTVWHWEFYMLPLFLFLLIAWNYFQVVTGKITHSSDLVNIDLCDDEDDEDKEQEKRGLIEKIHMVQEIVVTVQNLLEEIACLGERIKNTFNWSVPFISNLAALVLVVVTVVAYFIPLRYLVLIWGINKFTKKLRNPYAIDSNEILDFLQRVPSDVQKVQYAELRAARGPAQAKKKRCGP</sequence>
<dbReference type="GO" id="GO:0030672">
    <property type="term" value="C:synaptic vesicle membrane"/>
    <property type="evidence" value="ECO:0007669"/>
    <property type="project" value="TreeGrafter"/>
</dbReference>
<feature type="transmembrane region" description="Helical" evidence="11">
    <location>
        <begin position="905"/>
        <end position="931"/>
    </location>
</feature>
<dbReference type="PROSITE" id="PS50004">
    <property type="entry name" value="C2"/>
    <property type="match status" value="3"/>
</dbReference>
<evidence type="ECO:0000313" key="14">
    <source>
        <dbReference type="Proteomes" id="UP001046870"/>
    </source>
</evidence>
<evidence type="ECO:0000256" key="5">
    <source>
        <dbReference type="ARBA" id="ARBA00022723"/>
    </source>
</evidence>
<evidence type="ECO:0000256" key="3">
    <source>
        <dbReference type="ARBA" id="ARBA00007923"/>
    </source>
</evidence>
<feature type="domain" description="C2" evidence="12">
    <location>
        <begin position="282"/>
        <end position="398"/>
    </location>
</feature>
<dbReference type="Pfam" id="PF08372">
    <property type="entry name" value="PRT_C"/>
    <property type="match status" value="1"/>
</dbReference>
<feature type="domain" description="C2" evidence="12">
    <location>
        <begin position="445"/>
        <end position="559"/>
    </location>
</feature>
<comment type="subcellular location">
    <subcellularLocation>
        <location evidence="2">Membrane</location>
        <topology evidence="2">Multi-pass membrane protein</topology>
    </subcellularLocation>
</comment>
<dbReference type="FunFam" id="2.60.40.150:FF:000076">
    <property type="entry name" value="multiple C2 and transmembrane domain-containing protein 2 isoform X1"/>
    <property type="match status" value="1"/>
</dbReference>
<dbReference type="InterPro" id="IPR013583">
    <property type="entry name" value="MCTP_C"/>
</dbReference>
<evidence type="ECO:0000256" key="2">
    <source>
        <dbReference type="ARBA" id="ARBA00004141"/>
    </source>
</evidence>
<evidence type="ECO:0000313" key="13">
    <source>
        <dbReference type="EMBL" id="KAG7473249.1"/>
    </source>
</evidence>
<gene>
    <name evidence="13" type="ORF">MATL_G00093700</name>
</gene>
<keyword evidence="4 11" id="KW-0812">Transmembrane</keyword>
<feature type="compositionally biased region" description="Polar residues" evidence="10">
    <location>
        <begin position="194"/>
        <end position="207"/>
    </location>
</feature>
<keyword evidence="5" id="KW-0479">Metal-binding</keyword>
<reference evidence="13" key="1">
    <citation type="submission" date="2021-01" db="EMBL/GenBank/DDBJ databases">
        <authorList>
            <person name="Zahm M."/>
            <person name="Roques C."/>
            <person name="Cabau C."/>
            <person name="Klopp C."/>
            <person name="Donnadieu C."/>
            <person name="Jouanno E."/>
            <person name="Lampietro C."/>
            <person name="Louis A."/>
            <person name="Herpin A."/>
            <person name="Echchiki A."/>
            <person name="Berthelot C."/>
            <person name="Parey E."/>
            <person name="Roest-Crollius H."/>
            <person name="Braasch I."/>
            <person name="Postlethwait J."/>
            <person name="Bobe J."/>
            <person name="Montfort J."/>
            <person name="Bouchez O."/>
            <person name="Begum T."/>
            <person name="Mejri S."/>
            <person name="Adams A."/>
            <person name="Chen W.-J."/>
            <person name="Guiguen Y."/>
        </authorList>
    </citation>
    <scope>NUCLEOTIDE SEQUENCE</scope>
    <source>
        <strain evidence="13">YG-15Mar2019-1</strain>
        <tissue evidence="13">Brain</tissue>
    </source>
</reference>
<comment type="similarity">
    <text evidence="3">Belongs to the MCTP family.</text>
</comment>
<dbReference type="Pfam" id="PF00168">
    <property type="entry name" value="C2"/>
    <property type="match status" value="3"/>
</dbReference>
<evidence type="ECO:0000256" key="1">
    <source>
        <dbReference type="ARBA" id="ARBA00001913"/>
    </source>
</evidence>
<dbReference type="SUPFAM" id="SSF49562">
    <property type="entry name" value="C2 domain (Calcium/lipid-binding domain, CaLB)"/>
    <property type="match status" value="3"/>
</dbReference>
<organism evidence="13 14">
    <name type="scientific">Megalops atlanticus</name>
    <name type="common">Tarpon</name>
    <name type="synonym">Clupea gigantea</name>
    <dbReference type="NCBI Taxonomy" id="7932"/>
    <lineage>
        <taxon>Eukaryota</taxon>
        <taxon>Metazoa</taxon>
        <taxon>Chordata</taxon>
        <taxon>Craniata</taxon>
        <taxon>Vertebrata</taxon>
        <taxon>Euteleostomi</taxon>
        <taxon>Actinopterygii</taxon>
        <taxon>Neopterygii</taxon>
        <taxon>Teleostei</taxon>
        <taxon>Elopiformes</taxon>
        <taxon>Megalopidae</taxon>
        <taxon>Megalops</taxon>
    </lineage>
</organism>
<dbReference type="CDD" id="cd08376">
    <property type="entry name" value="C2B_MCTP_PRT"/>
    <property type="match status" value="1"/>
</dbReference>
<keyword evidence="9 11" id="KW-0472">Membrane</keyword>
<accession>A0A9D3Q5M2</accession>
<keyword evidence="8 11" id="KW-1133">Transmembrane helix</keyword>
<evidence type="ECO:0000256" key="11">
    <source>
        <dbReference type="SAM" id="Phobius"/>
    </source>
</evidence>
<name>A0A9D3Q5M2_MEGAT</name>
<dbReference type="Gene3D" id="2.60.40.150">
    <property type="entry name" value="C2 domain"/>
    <property type="match status" value="3"/>
</dbReference>
<feature type="region of interest" description="Disordered" evidence="10">
    <location>
        <begin position="85"/>
        <end position="109"/>
    </location>
</feature>
<dbReference type="AlphaFoldDB" id="A0A9D3Q5M2"/>
<feature type="region of interest" description="Disordered" evidence="10">
    <location>
        <begin position="1"/>
        <end position="68"/>
    </location>
</feature>
<dbReference type="InterPro" id="IPR035892">
    <property type="entry name" value="C2_domain_sf"/>
</dbReference>
<evidence type="ECO:0000256" key="7">
    <source>
        <dbReference type="ARBA" id="ARBA00022837"/>
    </source>
</evidence>
<feature type="domain" description="C2" evidence="12">
    <location>
        <begin position="601"/>
        <end position="714"/>
    </location>
</feature>
<dbReference type="PANTHER" id="PTHR45911">
    <property type="entry name" value="C2 DOMAIN-CONTAINING PROTEIN"/>
    <property type="match status" value="1"/>
</dbReference>
<comment type="caution">
    <text evidence="13">The sequence shown here is derived from an EMBL/GenBank/DDBJ whole genome shotgun (WGS) entry which is preliminary data.</text>
</comment>